<dbReference type="EMBL" id="QUQM01000008">
    <property type="protein sequence ID" value="KAA8641787.1"/>
    <property type="molecule type" value="Genomic_DNA"/>
</dbReference>
<feature type="binding site" evidence="1">
    <location>
        <position position="74"/>
    </location>
    <ligand>
        <name>Mg(2+)</name>
        <dbReference type="ChEBI" id="CHEBI:18420"/>
        <label>1</label>
    </ligand>
</feature>
<protein>
    <recommendedName>
        <fullName evidence="4">ADP-ribosylglycohydrolase</fullName>
    </recommendedName>
</protein>
<feature type="binding site" evidence="1">
    <location>
        <position position="331"/>
    </location>
    <ligand>
        <name>Mg(2+)</name>
        <dbReference type="ChEBI" id="CHEBI:18420"/>
        <label>1</label>
    </ligand>
</feature>
<dbReference type="InterPro" id="IPR005502">
    <property type="entry name" value="Ribosyl_crysJ1"/>
</dbReference>
<accession>A0A5M9MFP2</accession>
<dbReference type="GO" id="GO:0046872">
    <property type="term" value="F:metal ion binding"/>
    <property type="evidence" value="ECO:0007669"/>
    <property type="project" value="UniProtKB-KW"/>
</dbReference>
<dbReference type="OrthoDB" id="2021138at2759"/>
<dbReference type="Proteomes" id="UP000324241">
    <property type="component" value="Unassembled WGS sequence"/>
</dbReference>
<dbReference type="PANTHER" id="PTHR16222:SF28">
    <property type="entry name" value="ADP-RIBOSYLGLYCOHYDROLASE"/>
    <property type="match status" value="1"/>
</dbReference>
<dbReference type="Pfam" id="PF03747">
    <property type="entry name" value="ADP_ribosyl_GH"/>
    <property type="match status" value="1"/>
</dbReference>
<reference evidence="2 3" key="1">
    <citation type="submission" date="2019-08" db="EMBL/GenBank/DDBJ databases">
        <title>The genome sequence of a newly discovered highly antifungal drug resistant Aspergillus species, Aspergillus tanneri NIH 1004.</title>
        <authorList>
            <person name="Mounaud S."/>
            <person name="Singh I."/>
            <person name="Joardar V."/>
            <person name="Pakala S."/>
            <person name="Pakala S."/>
            <person name="Venepally P."/>
            <person name="Chung J.K."/>
            <person name="Losada L."/>
            <person name="Nierman W.C."/>
        </authorList>
    </citation>
    <scope>NUCLEOTIDE SEQUENCE [LARGE SCALE GENOMIC DNA]</scope>
    <source>
        <strain evidence="2 3">NIH1004</strain>
    </source>
</reference>
<evidence type="ECO:0000256" key="1">
    <source>
        <dbReference type="PIRSR" id="PIRSR605502-1"/>
    </source>
</evidence>
<dbReference type="GeneID" id="54333427"/>
<gene>
    <name evidence="2" type="ORF">ATNIH1004_010726</name>
</gene>
<dbReference type="VEuPathDB" id="FungiDB:EYZ11_007025"/>
<dbReference type="AlphaFoldDB" id="A0A5M9MFP2"/>
<feature type="binding site" evidence="1">
    <location>
        <position position="75"/>
    </location>
    <ligand>
        <name>Mg(2+)</name>
        <dbReference type="ChEBI" id="CHEBI:18420"/>
        <label>1</label>
    </ligand>
</feature>
<dbReference type="SUPFAM" id="SSF101478">
    <property type="entry name" value="ADP-ribosylglycohydrolase"/>
    <property type="match status" value="1"/>
</dbReference>
<keyword evidence="1" id="KW-0479">Metal-binding</keyword>
<proteinExistence type="predicted"/>
<name>A0A5M9MFP2_9EURO</name>
<comment type="cofactor">
    <cofactor evidence="1">
        <name>Mg(2+)</name>
        <dbReference type="ChEBI" id="CHEBI:18420"/>
    </cofactor>
    <text evidence="1">Binds 2 magnesium ions per subunit.</text>
</comment>
<sequence length="440" mass="48982">MEAAENATPREITASGLDFLSLHPFVRQTVLDRIRGAVFGAALGDAVGLYTEFLSRDMSLAAYPEGRFQLGTWTDDTDHALLIILSYLHYDGKKLSPLDFAHRLRFWCEQGLRCLDRLPLGLGRTIGSIVTDRNYLNDPKATAYNYWVKGKYHAAPNGSLMRAYPLGILCLEKAVEITFHTAAEYSVVTHADPRCVVSCCLVTGLIRGLLRGQVFTESDVDAFIPQCLSWVDQWIEERSSKEGNVGDPRLDHEEFYRHLKVKRFDELQLDDAMTMGYVYKTLGAAILCLRLALRHSSGSTTTEMSRSAAKFPNAFENLLTTLILQGGDADTNACVAGALLGALMGFNSLPSHWRDGLAHSQWLLNKCDALISVTKVNNETLPYKGSEDPDTSLDGGKGVLTREELEAREKAFVHAYMARLHLGRDQPEKGWLKKLLKHAQ</sequence>
<evidence type="ECO:0000313" key="3">
    <source>
        <dbReference type="Proteomes" id="UP000324241"/>
    </source>
</evidence>
<dbReference type="PANTHER" id="PTHR16222">
    <property type="entry name" value="ADP-RIBOSYLGLYCOHYDROLASE"/>
    <property type="match status" value="1"/>
</dbReference>
<feature type="binding site" evidence="1">
    <location>
        <position position="76"/>
    </location>
    <ligand>
        <name>Mg(2+)</name>
        <dbReference type="ChEBI" id="CHEBI:18420"/>
        <label>1</label>
    </ligand>
</feature>
<dbReference type="Gene3D" id="1.10.4080.10">
    <property type="entry name" value="ADP-ribosylation/Crystallin J1"/>
    <property type="match status" value="1"/>
</dbReference>
<dbReference type="RefSeq" id="XP_033421149.1">
    <property type="nucleotide sequence ID" value="XM_033575294.1"/>
</dbReference>
<organism evidence="2 3">
    <name type="scientific">Aspergillus tanneri</name>
    <dbReference type="NCBI Taxonomy" id="1220188"/>
    <lineage>
        <taxon>Eukaryota</taxon>
        <taxon>Fungi</taxon>
        <taxon>Dikarya</taxon>
        <taxon>Ascomycota</taxon>
        <taxon>Pezizomycotina</taxon>
        <taxon>Eurotiomycetes</taxon>
        <taxon>Eurotiomycetidae</taxon>
        <taxon>Eurotiales</taxon>
        <taxon>Aspergillaceae</taxon>
        <taxon>Aspergillus</taxon>
        <taxon>Aspergillus subgen. Circumdati</taxon>
    </lineage>
</organism>
<evidence type="ECO:0000313" key="2">
    <source>
        <dbReference type="EMBL" id="KAA8641787.1"/>
    </source>
</evidence>
<dbReference type="InterPro" id="IPR050792">
    <property type="entry name" value="ADP-ribosylglycohydrolase"/>
</dbReference>
<keyword evidence="1" id="KW-0460">Magnesium</keyword>
<feature type="binding site" evidence="1">
    <location>
        <position position="328"/>
    </location>
    <ligand>
        <name>Mg(2+)</name>
        <dbReference type="ChEBI" id="CHEBI:18420"/>
        <label>1</label>
    </ligand>
</feature>
<comment type="caution">
    <text evidence="2">The sequence shown here is derived from an EMBL/GenBank/DDBJ whole genome shotgun (WGS) entry which is preliminary data.</text>
</comment>
<dbReference type="InterPro" id="IPR036705">
    <property type="entry name" value="Ribosyl_crysJ1_sf"/>
</dbReference>
<evidence type="ECO:0008006" key="4">
    <source>
        <dbReference type="Google" id="ProtNLM"/>
    </source>
</evidence>
<feature type="binding site" evidence="1">
    <location>
        <position position="330"/>
    </location>
    <ligand>
        <name>Mg(2+)</name>
        <dbReference type="ChEBI" id="CHEBI:18420"/>
        <label>1</label>
    </ligand>
</feature>